<evidence type="ECO:0000256" key="1">
    <source>
        <dbReference type="ARBA" id="ARBA00004477"/>
    </source>
</evidence>
<gene>
    <name evidence="16" type="ORF">T265_08759</name>
</gene>
<keyword evidence="7 11" id="KW-0653">Protein transport</keyword>
<keyword evidence="3 11" id="KW-0813">Transport</keyword>
<feature type="chain" id="PRO_5001705452" description="Endoplasmic reticulum transmembrane protein" evidence="13">
    <location>
        <begin position="28"/>
        <end position="299"/>
    </location>
</feature>
<dbReference type="OrthoDB" id="435607at2759"/>
<dbReference type="RefSeq" id="XP_009172912.1">
    <property type="nucleotide sequence ID" value="XM_009174648.1"/>
</dbReference>
<sequence length="299" mass="34320">MKLPNPVVCSAAVGCLICLYALHVEFAHEADPNYRALCDISETMSCSKVLTSPCQFGHLYLYFSPDIMLWHLTAAFLYLEMFSVFLLIIPLFSSRSWAKFFKTGWVQKLAAFSTYYFNFFLVLLGLVLLEALRQVMNQRSAYETLKSHPSELRPETESLYLMRMFRAQRNLYIAGFALFMWFVFRRLIRLISEHAQMSASQEASLKQAKNASAVAEQMLSSKGNGESEIVKRLKAELEDLKQKLQEEEESHATTKQDLVTLKKQATQTAQEYDRVATECQELQRRITLLSEPSADKKSD</sequence>
<evidence type="ECO:0000256" key="11">
    <source>
        <dbReference type="RuleBase" id="RU367026"/>
    </source>
</evidence>
<dbReference type="KEGG" id="ovi:T265_08759"/>
<evidence type="ECO:0000256" key="7">
    <source>
        <dbReference type="ARBA" id="ARBA00022927"/>
    </source>
</evidence>
<comment type="subcellular location">
    <subcellularLocation>
        <location evidence="1 11">Endoplasmic reticulum membrane</location>
        <topology evidence="1 11">Multi-pass membrane protein</topology>
    </subcellularLocation>
</comment>
<keyword evidence="5 11" id="KW-0256">Endoplasmic reticulum</keyword>
<dbReference type="PROSITE" id="PS51257">
    <property type="entry name" value="PROKAR_LIPOPROTEIN"/>
    <property type="match status" value="1"/>
</dbReference>
<evidence type="ECO:0000256" key="6">
    <source>
        <dbReference type="ARBA" id="ARBA00022892"/>
    </source>
</evidence>
<comment type="function">
    <text evidence="11">May play a role in anterograde transport of membrane proteins from the endoplasmic reticulum to the Golgi.</text>
</comment>
<protein>
    <recommendedName>
        <fullName evidence="11">Endoplasmic reticulum transmembrane protein</fullName>
    </recommendedName>
</protein>
<feature type="domain" description="Bap31/Bap29 cytoplasmic coiled-coil" evidence="15">
    <location>
        <begin position="236"/>
        <end position="299"/>
    </location>
</feature>
<dbReference type="Pfam" id="PF18035">
    <property type="entry name" value="Bap31_Bap29_C"/>
    <property type="match status" value="1"/>
</dbReference>
<dbReference type="GO" id="GO:0070973">
    <property type="term" value="P:protein localization to endoplasmic reticulum exit site"/>
    <property type="evidence" value="ECO:0007669"/>
    <property type="project" value="UniProtKB-UniRule"/>
</dbReference>
<evidence type="ECO:0000256" key="4">
    <source>
        <dbReference type="ARBA" id="ARBA00022692"/>
    </source>
</evidence>
<name>A0A075A7C2_OPIVI</name>
<evidence type="ECO:0000256" key="8">
    <source>
        <dbReference type="ARBA" id="ARBA00022989"/>
    </source>
</evidence>
<evidence type="ECO:0000256" key="2">
    <source>
        <dbReference type="ARBA" id="ARBA00007956"/>
    </source>
</evidence>
<dbReference type="GO" id="GO:0005789">
    <property type="term" value="C:endoplasmic reticulum membrane"/>
    <property type="evidence" value="ECO:0007669"/>
    <property type="project" value="UniProtKB-SubCell"/>
</dbReference>
<dbReference type="PANTHER" id="PTHR12701:SF20">
    <property type="entry name" value="ENDOPLASMIC RETICULUM TRANSMEMBRANE PROTEIN"/>
    <property type="match status" value="1"/>
</dbReference>
<dbReference type="InterPro" id="IPR008417">
    <property type="entry name" value="BAP29/BAP31"/>
</dbReference>
<keyword evidence="4 11" id="KW-0812">Transmembrane</keyword>
<feature type="transmembrane region" description="Helical" evidence="11">
    <location>
        <begin position="67"/>
        <end position="89"/>
    </location>
</feature>
<keyword evidence="13" id="KW-0732">Signal</keyword>
<feature type="coiled-coil region" evidence="12">
    <location>
        <begin position="223"/>
        <end position="285"/>
    </location>
</feature>
<feature type="signal peptide" evidence="13">
    <location>
        <begin position="1"/>
        <end position="27"/>
    </location>
</feature>
<keyword evidence="8 11" id="KW-1133">Transmembrane helix</keyword>
<evidence type="ECO:0000256" key="10">
    <source>
        <dbReference type="ARBA" id="ARBA00023136"/>
    </source>
</evidence>
<dbReference type="Gene3D" id="1.20.5.110">
    <property type="match status" value="1"/>
</dbReference>
<accession>A0A075A7C2</accession>
<dbReference type="InterPro" id="IPR040463">
    <property type="entry name" value="BAP29/BAP31_N"/>
</dbReference>
<comment type="similarity">
    <text evidence="2 11">Belongs to the BCAP29/BCAP31 family.</text>
</comment>
<evidence type="ECO:0000313" key="17">
    <source>
        <dbReference type="Proteomes" id="UP000054324"/>
    </source>
</evidence>
<dbReference type="PANTHER" id="PTHR12701">
    <property type="entry name" value="BCR-ASSOCIATED PROTEIN, BAP"/>
    <property type="match status" value="1"/>
</dbReference>
<dbReference type="AlphaFoldDB" id="A0A075A7C2"/>
<evidence type="ECO:0000256" key="5">
    <source>
        <dbReference type="ARBA" id="ARBA00022824"/>
    </source>
</evidence>
<proteinExistence type="inferred from homology"/>
<dbReference type="CTD" id="20322938"/>
<dbReference type="GO" id="GO:0006886">
    <property type="term" value="P:intracellular protein transport"/>
    <property type="evidence" value="ECO:0007669"/>
    <property type="project" value="UniProtKB-UniRule"/>
</dbReference>
<keyword evidence="17" id="KW-1185">Reference proteome</keyword>
<dbReference type="EMBL" id="KL596853">
    <property type="protein sequence ID" value="KER23349.1"/>
    <property type="molecule type" value="Genomic_DNA"/>
</dbReference>
<feature type="domain" description="BAP29/BAP31 transmembrane" evidence="14">
    <location>
        <begin position="69"/>
        <end position="203"/>
    </location>
</feature>
<evidence type="ECO:0000256" key="12">
    <source>
        <dbReference type="SAM" id="Coils"/>
    </source>
</evidence>
<dbReference type="GO" id="GO:0006888">
    <property type="term" value="P:endoplasmic reticulum to Golgi vesicle-mediated transport"/>
    <property type="evidence" value="ECO:0007669"/>
    <property type="project" value="UniProtKB-UniRule"/>
</dbReference>
<feature type="transmembrane region" description="Helical" evidence="11">
    <location>
        <begin position="171"/>
        <end position="188"/>
    </location>
</feature>
<dbReference type="Pfam" id="PF05529">
    <property type="entry name" value="Bap31"/>
    <property type="match status" value="1"/>
</dbReference>
<dbReference type="InterPro" id="IPR041672">
    <property type="entry name" value="Bap31/Bap29_C"/>
</dbReference>
<dbReference type="STRING" id="6198.A0A075A7C2"/>
<evidence type="ECO:0000259" key="15">
    <source>
        <dbReference type="Pfam" id="PF18035"/>
    </source>
</evidence>
<evidence type="ECO:0000256" key="3">
    <source>
        <dbReference type="ARBA" id="ARBA00022448"/>
    </source>
</evidence>
<feature type="transmembrane region" description="Helical" evidence="11">
    <location>
        <begin position="109"/>
        <end position="129"/>
    </location>
</feature>
<keyword evidence="9 12" id="KW-0175">Coiled coil</keyword>
<evidence type="ECO:0000256" key="9">
    <source>
        <dbReference type="ARBA" id="ARBA00023054"/>
    </source>
</evidence>
<evidence type="ECO:0000313" key="16">
    <source>
        <dbReference type="EMBL" id="KER23349.1"/>
    </source>
</evidence>
<evidence type="ECO:0000259" key="14">
    <source>
        <dbReference type="Pfam" id="PF05529"/>
    </source>
</evidence>
<evidence type="ECO:0000256" key="13">
    <source>
        <dbReference type="SAM" id="SignalP"/>
    </source>
</evidence>
<dbReference type="GeneID" id="20322938"/>
<dbReference type="Proteomes" id="UP000054324">
    <property type="component" value="Unassembled WGS sequence"/>
</dbReference>
<keyword evidence="6 11" id="KW-0931">ER-Golgi transport</keyword>
<keyword evidence="10 11" id="KW-0472">Membrane</keyword>
<organism evidence="16 17">
    <name type="scientific">Opisthorchis viverrini</name>
    <name type="common">Southeast Asian liver fluke</name>
    <dbReference type="NCBI Taxonomy" id="6198"/>
    <lineage>
        <taxon>Eukaryota</taxon>
        <taxon>Metazoa</taxon>
        <taxon>Spiralia</taxon>
        <taxon>Lophotrochozoa</taxon>
        <taxon>Platyhelminthes</taxon>
        <taxon>Trematoda</taxon>
        <taxon>Digenea</taxon>
        <taxon>Opisthorchiida</taxon>
        <taxon>Opisthorchiata</taxon>
        <taxon>Opisthorchiidae</taxon>
        <taxon>Opisthorchis</taxon>
    </lineage>
</organism>
<reference evidence="16 17" key="1">
    <citation type="submission" date="2013-11" db="EMBL/GenBank/DDBJ databases">
        <title>Opisthorchis viverrini - life in the bile duct.</title>
        <authorList>
            <person name="Young N.D."/>
            <person name="Nagarajan N."/>
            <person name="Lin S.J."/>
            <person name="Korhonen P.K."/>
            <person name="Jex A.R."/>
            <person name="Hall R.S."/>
            <person name="Safavi-Hemami H."/>
            <person name="Kaewkong W."/>
            <person name="Bertrand D."/>
            <person name="Gao S."/>
            <person name="Seet Q."/>
            <person name="Wongkham S."/>
            <person name="Teh B.T."/>
            <person name="Wongkham C."/>
            <person name="Intapan P.M."/>
            <person name="Maleewong W."/>
            <person name="Yang X."/>
            <person name="Hu M."/>
            <person name="Wang Z."/>
            <person name="Hofmann A."/>
            <person name="Sternberg P.W."/>
            <person name="Tan P."/>
            <person name="Wang J."/>
            <person name="Gasser R.B."/>
        </authorList>
    </citation>
    <scope>NUCLEOTIDE SEQUENCE [LARGE SCALE GENOMIC DNA]</scope>
</reference>